<sequence>MVCSSRLCENTQVYGNRQVYVSWSPLYSFMVSEIQLPEYQAHNLPATQSVMSKVSSVLMFLVTLLNSPHS</sequence>
<dbReference type="AlphaFoldDB" id="A0A0F9IG54"/>
<reference evidence="1" key="1">
    <citation type="journal article" date="2015" name="Nature">
        <title>Complex archaea that bridge the gap between prokaryotes and eukaryotes.</title>
        <authorList>
            <person name="Spang A."/>
            <person name="Saw J.H."/>
            <person name="Jorgensen S.L."/>
            <person name="Zaremba-Niedzwiedzka K."/>
            <person name="Martijn J."/>
            <person name="Lind A.E."/>
            <person name="van Eijk R."/>
            <person name="Schleper C."/>
            <person name="Guy L."/>
            <person name="Ettema T.J."/>
        </authorList>
    </citation>
    <scope>NUCLEOTIDE SEQUENCE</scope>
</reference>
<protein>
    <submittedName>
        <fullName evidence="1">Uncharacterized protein</fullName>
    </submittedName>
</protein>
<evidence type="ECO:0000313" key="1">
    <source>
        <dbReference type="EMBL" id="KKL86367.1"/>
    </source>
</evidence>
<gene>
    <name evidence="1" type="ORF">LCGC14_1945420</name>
</gene>
<name>A0A0F9IG54_9ZZZZ</name>
<proteinExistence type="predicted"/>
<accession>A0A0F9IG54</accession>
<feature type="non-terminal residue" evidence="1">
    <location>
        <position position="70"/>
    </location>
</feature>
<organism evidence="1">
    <name type="scientific">marine sediment metagenome</name>
    <dbReference type="NCBI Taxonomy" id="412755"/>
    <lineage>
        <taxon>unclassified sequences</taxon>
        <taxon>metagenomes</taxon>
        <taxon>ecological metagenomes</taxon>
    </lineage>
</organism>
<comment type="caution">
    <text evidence="1">The sequence shown here is derived from an EMBL/GenBank/DDBJ whole genome shotgun (WGS) entry which is preliminary data.</text>
</comment>
<dbReference type="EMBL" id="LAZR01021137">
    <property type="protein sequence ID" value="KKL86367.1"/>
    <property type="molecule type" value="Genomic_DNA"/>
</dbReference>